<dbReference type="InterPro" id="IPR003034">
    <property type="entry name" value="SAP_dom"/>
</dbReference>
<dbReference type="Gene3D" id="1.10.720.30">
    <property type="entry name" value="SAP domain"/>
    <property type="match status" value="1"/>
</dbReference>
<evidence type="ECO:0000313" key="5">
    <source>
        <dbReference type="EMBL" id="ANV80317.1"/>
    </source>
</evidence>
<dbReference type="SMART" id="SM01397">
    <property type="entry name" value="Ribosomal_S3Ae"/>
    <property type="match status" value="1"/>
</dbReference>
<dbReference type="PROSITE" id="PS50800">
    <property type="entry name" value="SAP"/>
    <property type="match status" value="1"/>
</dbReference>
<dbReference type="EMBL" id="KP211883">
    <property type="protein sequence ID" value="ANV80317.1"/>
    <property type="molecule type" value="Genomic_DNA"/>
</dbReference>
<dbReference type="InterPro" id="IPR036361">
    <property type="entry name" value="SAP_dom_sf"/>
</dbReference>
<dbReference type="Pfam" id="PF01015">
    <property type="entry name" value="Ribosomal_S3Ae"/>
    <property type="match status" value="1"/>
</dbReference>
<feature type="domain" description="SAP" evidence="4">
    <location>
        <begin position="275"/>
        <end position="307"/>
    </location>
</feature>
<dbReference type="GO" id="GO:0005840">
    <property type="term" value="C:ribosome"/>
    <property type="evidence" value="ECO:0007669"/>
    <property type="project" value="UniProtKB-KW"/>
</dbReference>
<dbReference type="SUPFAM" id="SSF68906">
    <property type="entry name" value="SAP domain"/>
    <property type="match status" value="1"/>
</dbReference>
<evidence type="ECO:0000256" key="3">
    <source>
        <dbReference type="SAM" id="MobiDB-lite"/>
    </source>
</evidence>
<dbReference type="InterPro" id="IPR001593">
    <property type="entry name" value="Ribosomal_eS1"/>
</dbReference>
<sequence length="307" mass="35053">MAKGALSRAAARKQKDKWKAKRWYTIRAPRNPWSFKVIGETLAEDDSLVLGRHYELMQNELDGDFSKMHVKIRFNVTEVVNKDALTEFIGYDLMKDHVRRLVRRERGKIDDTVDLVSKDGFYIRFKPLIISRARIKASQKQQMRTIARNVILRVGASSTWLDIQKSLFDGTLENTIKDEVTKIQPVKNLLFRRVQLLQTGVFVDEGPTLDEIHELEKSKETVVEQENDVLVAAEAGAEISELADESSEDEENNDVEETSDIEEITEKSSENNVDYNSMTVAKLKELLKEAGKPVSGKKADLITRLNE</sequence>
<dbReference type="GO" id="GO:0006412">
    <property type="term" value="P:translation"/>
    <property type="evidence" value="ECO:0007669"/>
    <property type="project" value="InterPro"/>
</dbReference>
<keyword evidence="1 5" id="KW-0689">Ribosomal protein</keyword>
<accession>A0A1B1TDF9</accession>
<dbReference type="AlphaFoldDB" id="A0A1B1TDF9"/>
<evidence type="ECO:0000256" key="2">
    <source>
        <dbReference type="ARBA" id="ARBA00023274"/>
    </source>
</evidence>
<feature type="region of interest" description="Disordered" evidence="3">
    <location>
        <begin position="240"/>
        <end position="274"/>
    </location>
</feature>
<feature type="compositionally biased region" description="Acidic residues" evidence="3">
    <location>
        <begin position="241"/>
        <end position="263"/>
    </location>
</feature>
<organism evidence="5">
    <name type="scientific">uncultured Poseidoniia archaeon</name>
    <dbReference type="NCBI Taxonomy" id="1697135"/>
    <lineage>
        <taxon>Archaea</taxon>
        <taxon>Methanobacteriati</taxon>
        <taxon>Thermoplasmatota</taxon>
        <taxon>Candidatus Poseidoniia</taxon>
        <taxon>environmental samples</taxon>
    </lineage>
</organism>
<proteinExistence type="predicted"/>
<evidence type="ECO:0000256" key="1">
    <source>
        <dbReference type="ARBA" id="ARBA00022980"/>
    </source>
</evidence>
<keyword evidence="2" id="KW-0687">Ribonucleoprotein</keyword>
<dbReference type="GO" id="GO:1990904">
    <property type="term" value="C:ribonucleoprotein complex"/>
    <property type="evidence" value="ECO:0007669"/>
    <property type="project" value="UniProtKB-KW"/>
</dbReference>
<dbReference type="Pfam" id="PF02037">
    <property type="entry name" value="SAP"/>
    <property type="match status" value="1"/>
</dbReference>
<reference evidence="5" key="1">
    <citation type="submission" date="2014-11" db="EMBL/GenBank/DDBJ databases">
        <authorList>
            <person name="Zhu J."/>
            <person name="Qi W."/>
            <person name="Song R."/>
        </authorList>
    </citation>
    <scope>NUCLEOTIDE SEQUENCE</scope>
</reference>
<evidence type="ECO:0000259" key="4">
    <source>
        <dbReference type="PROSITE" id="PS50800"/>
    </source>
</evidence>
<reference evidence="5" key="2">
    <citation type="journal article" date="2015" name="ISME J.">
        <title>A new class of marine Euryarchaeota group II from the Mediterranean deep chlorophyll maximum.</title>
        <authorList>
            <person name="Martin-Cuadrado A.B."/>
            <person name="Garcia-Heredia I."/>
            <person name="Molto A.G."/>
            <person name="Lopez-Ubeda R."/>
            <person name="Kimes N."/>
            <person name="Lopez-Garcia P."/>
            <person name="Moreira D."/>
            <person name="Rodriguez-Valera F."/>
        </authorList>
    </citation>
    <scope>NUCLEOTIDE SEQUENCE</scope>
</reference>
<dbReference type="SMART" id="SM00513">
    <property type="entry name" value="SAP"/>
    <property type="match status" value="1"/>
</dbReference>
<protein>
    <submittedName>
        <fullName evidence="5">Ribosomal protein s3ae (RP-S3Ae, RPS3A)</fullName>
    </submittedName>
</protein>
<dbReference type="GO" id="GO:0003735">
    <property type="term" value="F:structural constituent of ribosome"/>
    <property type="evidence" value="ECO:0007669"/>
    <property type="project" value="InterPro"/>
</dbReference>
<name>A0A1B1TDF9_9ARCH</name>